<evidence type="ECO:0000256" key="1">
    <source>
        <dbReference type="SAM" id="MobiDB-lite"/>
    </source>
</evidence>
<reference evidence="2" key="1">
    <citation type="submission" date="2023-07" db="EMBL/GenBank/DDBJ databases">
        <title>Genomic Encyclopedia of Type Strains, Phase IV (KMG-IV): sequencing the most valuable type-strain genomes for metagenomic binning, comparative biology and taxonomic classification.</title>
        <authorList>
            <person name="Goeker M."/>
        </authorList>
    </citation>
    <scope>NUCLEOTIDE SEQUENCE</scope>
    <source>
        <strain evidence="2">DSM 19659</strain>
    </source>
</reference>
<dbReference type="AlphaFoldDB" id="A0AAE3VCF5"/>
<dbReference type="InterPro" id="IPR038559">
    <property type="entry name" value="XkdN-like_sf"/>
</dbReference>
<feature type="compositionally biased region" description="Acidic residues" evidence="1">
    <location>
        <begin position="130"/>
        <end position="143"/>
    </location>
</feature>
<accession>A0AAE3VCF5</accession>
<dbReference type="RefSeq" id="WP_307255436.1">
    <property type="nucleotide sequence ID" value="NZ_JAUSTO010000023.1"/>
</dbReference>
<feature type="region of interest" description="Disordered" evidence="1">
    <location>
        <begin position="130"/>
        <end position="149"/>
    </location>
</feature>
<gene>
    <name evidence="2" type="ORF">J2S20_002253</name>
</gene>
<dbReference type="InterPro" id="IPR014986">
    <property type="entry name" value="XkdN-like"/>
</dbReference>
<organism evidence="2 3">
    <name type="scientific">Moryella indoligenes</name>
    <dbReference type="NCBI Taxonomy" id="371674"/>
    <lineage>
        <taxon>Bacteria</taxon>
        <taxon>Bacillati</taxon>
        <taxon>Bacillota</taxon>
        <taxon>Clostridia</taxon>
        <taxon>Lachnospirales</taxon>
        <taxon>Lachnospiraceae</taxon>
        <taxon>Moryella</taxon>
    </lineage>
</organism>
<evidence type="ECO:0000313" key="3">
    <source>
        <dbReference type="Proteomes" id="UP001241537"/>
    </source>
</evidence>
<dbReference type="Gene3D" id="3.30.2220.30">
    <property type="match status" value="1"/>
</dbReference>
<comment type="caution">
    <text evidence="2">The sequence shown here is derived from an EMBL/GenBank/DDBJ whole genome shotgun (WGS) entry which is preliminary data.</text>
</comment>
<dbReference type="Pfam" id="PF08890">
    <property type="entry name" value="Phage_TAC_5"/>
    <property type="match status" value="1"/>
</dbReference>
<dbReference type="Proteomes" id="UP001241537">
    <property type="component" value="Unassembled WGS sequence"/>
</dbReference>
<evidence type="ECO:0008006" key="4">
    <source>
        <dbReference type="Google" id="ProtNLM"/>
    </source>
</evidence>
<evidence type="ECO:0000313" key="2">
    <source>
        <dbReference type="EMBL" id="MDQ0153532.1"/>
    </source>
</evidence>
<protein>
    <recommendedName>
        <fullName evidence="4">Phage XkdN-like protein</fullName>
    </recommendedName>
</protein>
<dbReference type="EMBL" id="JAUSTO010000023">
    <property type="protein sequence ID" value="MDQ0153532.1"/>
    <property type="molecule type" value="Genomic_DNA"/>
</dbReference>
<sequence>MSDLTLAARLMKLDRDKLKEIPTEKVRADRLSKIAGEYIEITIKALSGNAWTNLMSGSYDKKGNFDVERAYEAKAMIVVAGCVEPNLKDHDLMEYYGAATPKDLAKTLFPGGELMDIANRIGMLSGYIESDDEEENSSDDGLDYESVKN</sequence>
<name>A0AAE3VCF5_9FIRM</name>
<keyword evidence="3" id="KW-1185">Reference proteome</keyword>
<proteinExistence type="predicted"/>